<feature type="region of interest" description="Disordered" evidence="2">
    <location>
        <begin position="692"/>
        <end position="726"/>
    </location>
</feature>
<dbReference type="AlphaFoldDB" id="A0A9P5ZU66"/>
<evidence type="ECO:0000313" key="4">
    <source>
        <dbReference type="Proteomes" id="UP000807025"/>
    </source>
</evidence>
<accession>A0A9P5ZU66</accession>
<keyword evidence="4" id="KW-1185">Reference proteome</keyword>
<organism evidence="3 4">
    <name type="scientific">Pleurotus eryngii</name>
    <name type="common">Boletus of the steppes</name>
    <dbReference type="NCBI Taxonomy" id="5323"/>
    <lineage>
        <taxon>Eukaryota</taxon>
        <taxon>Fungi</taxon>
        <taxon>Dikarya</taxon>
        <taxon>Basidiomycota</taxon>
        <taxon>Agaricomycotina</taxon>
        <taxon>Agaricomycetes</taxon>
        <taxon>Agaricomycetidae</taxon>
        <taxon>Agaricales</taxon>
        <taxon>Pleurotineae</taxon>
        <taxon>Pleurotaceae</taxon>
        <taxon>Pleurotus</taxon>
    </lineage>
</organism>
<comment type="caution">
    <text evidence="3">The sequence shown here is derived from an EMBL/GenBank/DDBJ whole genome shotgun (WGS) entry which is preliminary data.</text>
</comment>
<feature type="compositionally biased region" description="Basic residues" evidence="2">
    <location>
        <begin position="699"/>
        <end position="710"/>
    </location>
</feature>
<evidence type="ECO:0000256" key="1">
    <source>
        <dbReference type="SAM" id="Coils"/>
    </source>
</evidence>
<dbReference type="EMBL" id="MU154571">
    <property type="protein sequence ID" value="KAF9494562.1"/>
    <property type="molecule type" value="Genomic_DNA"/>
</dbReference>
<feature type="coiled-coil region" evidence="1">
    <location>
        <begin position="538"/>
        <end position="628"/>
    </location>
</feature>
<evidence type="ECO:0000256" key="2">
    <source>
        <dbReference type="SAM" id="MobiDB-lite"/>
    </source>
</evidence>
<reference evidence="3" key="1">
    <citation type="submission" date="2020-11" db="EMBL/GenBank/DDBJ databases">
        <authorList>
            <consortium name="DOE Joint Genome Institute"/>
            <person name="Ahrendt S."/>
            <person name="Riley R."/>
            <person name="Andreopoulos W."/>
            <person name="Labutti K."/>
            <person name="Pangilinan J."/>
            <person name="Ruiz-Duenas F.J."/>
            <person name="Barrasa J.M."/>
            <person name="Sanchez-Garcia M."/>
            <person name="Camarero S."/>
            <person name="Miyauchi S."/>
            <person name="Serrano A."/>
            <person name="Linde D."/>
            <person name="Babiker R."/>
            <person name="Drula E."/>
            <person name="Ayuso-Fernandez I."/>
            <person name="Pacheco R."/>
            <person name="Padilla G."/>
            <person name="Ferreira P."/>
            <person name="Barriuso J."/>
            <person name="Kellner H."/>
            <person name="Castanera R."/>
            <person name="Alfaro M."/>
            <person name="Ramirez L."/>
            <person name="Pisabarro A.G."/>
            <person name="Kuo A."/>
            <person name="Tritt A."/>
            <person name="Lipzen A."/>
            <person name="He G."/>
            <person name="Yan M."/>
            <person name="Ng V."/>
            <person name="Cullen D."/>
            <person name="Martin F."/>
            <person name="Rosso M.-N."/>
            <person name="Henrissat B."/>
            <person name="Hibbett D."/>
            <person name="Martinez A.T."/>
            <person name="Grigoriev I.V."/>
        </authorList>
    </citation>
    <scope>NUCLEOTIDE SEQUENCE</scope>
    <source>
        <strain evidence="3">ATCC 90797</strain>
    </source>
</reference>
<gene>
    <name evidence="3" type="ORF">BDN71DRAFT_1507545</name>
</gene>
<dbReference type="Proteomes" id="UP000807025">
    <property type="component" value="Unassembled WGS sequence"/>
</dbReference>
<sequence>MSISLTLTTGATDAQKAILAELTSLNALKELDNVLNQGKFVLNEALIQSHPDQRPLDEAFVLDLIVKVQNQHLTPHGGNEIIVVDKGSMYAGERSMHAAIASDHPVNGNGDVVEFWVLDGQHRLEALRRAHHKFIHATVYHEDFLLMNSSLLKQFMASKNDELIQNPLSSVDRLKVVTPLIAVAYSKHRLNDIDEALLTHVSSGKTGYIPFMLIMKNLLHDGPLLWGELDPKVMTNMLDIFFKTRNFPLVVFFLKACWHWVKLTGDEYMHVIVAALQSVPSNKLKAKAAVGLGTRAAFTALLNIKSGKNDVKMALGGMDFWNADGMDKALAEKKEMQGFVPLDKDICLWPQIFHYQSPSYPINYPIAIFKHVNVPLRMLLVVFGGILPLPKLSGKINNHTSFTEADLNIHCLPHAVLYHCSAYLKIQTLNPDILNASLVSHGLLLMINLEQALQSLLDTPLSILINWILGSVHSLNLTQLEGLSLAPLITAFTTLITTNTPWHTFLTEDLEVKFNISIPTSNTNLHWSLPLETPDGRRVRLAQEEKKQEEAKQEERRARILKEKREKEVAETQARVQAQSKAVRALEYSAPNKEEVLRRFEEKLEAKRKQLEQDIQNQWDEVKKTKAELAQNTEKLQALITSTQKAAQSEAEDSEQDDPLFDTSGIANTNLGLETNQRGLETVDILALDKGKGKEKAAARPRPKLKHKSSSSKPFTTFAPKSTPHGIIHLPTTTNITHEVIDLTDLTSLVNPNANWEGKGLRRYYRQGQ</sequence>
<keyword evidence="1" id="KW-0175">Coiled coil</keyword>
<protein>
    <submittedName>
        <fullName evidence="3">Uncharacterized protein</fullName>
    </submittedName>
</protein>
<proteinExistence type="predicted"/>
<evidence type="ECO:0000313" key="3">
    <source>
        <dbReference type="EMBL" id="KAF9494562.1"/>
    </source>
</evidence>
<name>A0A9P5ZU66_PLEER</name>